<proteinExistence type="predicted"/>
<reference evidence="2 3" key="1">
    <citation type="submission" date="2017-05" db="EMBL/GenBank/DDBJ databases">
        <authorList>
            <person name="Song R."/>
            <person name="Chenine A.L."/>
            <person name="Ruprecht R.M."/>
        </authorList>
    </citation>
    <scope>NUCLEOTIDE SEQUENCE [LARGE SCALE GENOMIC DNA]</scope>
    <source>
        <strain evidence="2 3">CECT 8899</strain>
    </source>
</reference>
<name>A0A238LA60_9RHOB</name>
<keyword evidence="1" id="KW-0732">Signal</keyword>
<organism evidence="2 3">
    <name type="scientific">Flavimaricola marinus</name>
    <dbReference type="NCBI Taxonomy" id="1819565"/>
    <lineage>
        <taxon>Bacteria</taxon>
        <taxon>Pseudomonadati</taxon>
        <taxon>Pseudomonadota</taxon>
        <taxon>Alphaproteobacteria</taxon>
        <taxon>Rhodobacterales</taxon>
        <taxon>Paracoccaceae</taxon>
        <taxon>Flavimaricola</taxon>
    </lineage>
</organism>
<protein>
    <recommendedName>
        <fullName evidence="4">Metal-dependent hydrolase</fullName>
    </recommendedName>
</protein>
<dbReference type="Gene3D" id="3.60.15.10">
    <property type="entry name" value="Ribonuclease Z/Hydroxyacylglutathione hydrolase-like"/>
    <property type="match status" value="1"/>
</dbReference>
<feature type="signal peptide" evidence="1">
    <location>
        <begin position="1"/>
        <end position="22"/>
    </location>
</feature>
<dbReference type="SUPFAM" id="SSF56281">
    <property type="entry name" value="Metallo-hydrolase/oxidoreductase"/>
    <property type="match status" value="1"/>
</dbReference>
<dbReference type="OrthoDB" id="7343000at2"/>
<dbReference type="EMBL" id="FXZK01000001">
    <property type="protein sequence ID" value="SMY06569.1"/>
    <property type="molecule type" value="Genomic_DNA"/>
</dbReference>
<dbReference type="AlphaFoldDB" id="A0A238LA60"/>
<sequence length="271" mass="29716">MKRFALLWMIALALPASTPAEAQQRIPSHCIALAQGPDTVMTASFRDPVPADQVRVSYVDHAMFLIQTPGGLSAMTDFTGWFGNVDFTPDVVTMNNAHGTHWTPVVDPAIEYPLRGWAGPDGPAEHYLDLGEMLVRNVTTDVRSSGAVRVDGNSIFVFEVAGLCIGHLGHLHHEPTPRQYALLGRMDVVMVPVDGGLTLDHPTVIRVMDRLRARVVIPMHWFGRSTLDAFLTGMSDSFDIVRTGDTSLILSLADLPDRPTVMVLEPRILTD</sequence>
<dbReference type="PANTHER" id="PTHR39189">
    <property type="entry name" value="UPF0173 METAL-DEPENDENT HYDROLASE YTKL"/>
    <property type="match status" value="1"/>
</dbReference>
<gene>
    <name evidence="2" type="ORF">LOM8899_00696</name>
</gene>
<keyword evidence="3" id="KW-1185">Reference proteome</keyword>
<evidence type="ECO:0008006" key="4">
    <source>
        <dbReference type="Google" id="ProtNLM"/>
    </source>
</evidence>
<feature type="chain" id="PRO_5013076706" description="Metal-dependent hydrolase" evidence="1">
    <location>
        <begin position="23"/>
        <end position="271"/>
    </location>
</feature>
<accession>A0A238LA60</accession>
<dbReference type="Pfam" id="PF13483">
    <property type="entry name" value="Lactamase_B_3"/>
    <property type="match status" value="1"/>
</dbReference>
<evidence type="ECO:0000313" key="2">
    <source>
        <dbReference type="EMBL" id="SMY06569.1"/>
    </source>
</evidence>
<evidence type="ECO:0000256" key="1">
    <source>
        <dbReference type="SAM" id="SignalP"/>
    </source>
</evidence>
<dbReference type="RefSeq" id="WP_093990730.1">
    <property type="nucleotide sequence ID" value="NZ_FXZK01000001.1"/>
</dbReference>
<dbReference type="InterPro" id="IPR036866">
    <property type="entry name" value="RibonucZ/Hydroxyglut_hydro"/>
</dbReference>
<dbReference type="PANTHER" id="PTHR39189:SF1">
    <property type="entry name" value="UPF0173 METAL-DEPENDENT HYDROLASE YTKL"/>
    <property type="match status" value="1"/>
</dbReference>
<dbReference type="Proteomes" id="UP000201613">
    <property type="component" value="Unassembled WGS sequence"/>
</dbReference>
<evidence type="ECO:0000313" key="3">
    <source>
        <dbReference type="Proteomes" id="UP000201613"/>
    </source>
</evidence>